<dbReference type="EMBL" id="SRZC01000004">
    <property type="protein sequence ID" value="TGX83290.1"/>
    <property type="molecule type" value="Genomic_DNA"/>
</dbReference>
<keyword evidence="2" id="KW-1185">Reference proteome</keyword>
<evidence type="ECO:0000313" key="2">
    <source>
        <dbReference type="Proteomes" id="UP000308886"/>
    </source>
</evidence>
<dbReference type="Proteomes" id="UP000308886">
    <property type="component" value="Unassembled WGS sequence"/>
</dbReference>
<protein>
    <submittedName>
        <fullName evidence="1">Uncharacterized protein</fullName>
    </submittedName>
</protein>
<evidence type="ECO:0000313" key="1">
    <source>
        <dbReference type="EMBL" id="TGX83290.1"/>
    </source>
</evidence>
<organism evidence="1 2">
    <name type="scientific">Palleniella muris</name>
    <dbReference type="NCBI Taxonomy" id="3038145"/>
    <lineage>
        <taxon>Bacteria</taxon>
        <taxon>Pseudomonadati</taxon>
        <taxon>Bacteroidota</taxon>
        <taxon>Bacteroidia</taxon>
        <taxon>Bacteroidales</taxon>
        <taxon>Prevotellaceae</taxon>
        <taxon>Palleniella</taxon>
    </lineage>
</organism>
<gene>
    <name evidence="1" type="ORF">E5358_03265</name>
</gene>
<sequence>MNIRKCVYMMMSIALLSSCSPKVVTDIAKTYPATNAEDVVVYEVYDSVNVKAEELGTIQVKDRGFTTDCGLDRMLGIAKSKTAEAGGNILKLTEHRYPDMRSTCHRLWGTILKTDDTTAAAGHVAETKARVDDYNRKALQSRTNIDMSGNVLMVNFGPSWITSNLYTPNRTYKSKSGIEGMINYEHFWKKGIGFGIDFAYYQTSFDDMGDSYSGNYDITLAYIGPSFVFMQKPSDKWRFEYSLGLGYARYSENGDYIHNGFGVMGRIGVDYCISKHFGIGLNVNAVTSRFSNPDEADYYMDKNEAYGIQRISVMAGLRYYF</sequence>
<name>A0AC61QSH0_9BACT</name>
<comment type="caution">
    <text evidence="1">The sequence shown here is derived from an EMBL/GenBank/DDBJ whole genome shotgun (WGS) entry which is preliminary data.</text>
</comment>
<proteinExistence type="predicted"/>
<reference evidence="1" key="1">
    <citation type="submission" date="2019-04" db="EMBL/GenBank/DDBJ databases">
        <title>Microbes associate with the intestines of laboratory mice.</title>
        <authorList>
            <person name="Navarre W."/>
            <person name="Wong E."/>
            <person name="Huang K."/>
            <person name="Tropini C."/>
            <person name="Ng K."/>
            <person name="Yu B."/>
        </authorList>
    </citation>
    <scope>NUCLEOTIDE SEQUENCE</scope>
    <source>
        <strain evidence="1">NM73_A23</strain>
    </source>
</reference>
<accession>A0AC61QSH0</accession>